<name>A0A841R5J7_9SPIO</name>
<keyword evidence="3" id="KW-1185">Reference proteome</keyword>
<comment type="caution">
    <text evidence="2">The sequence shown here is derived from an EMBL/GenBank/DDBJ whole genome shotgun (WGS) entry which is preliminary data.</text>
</comment>
<protein>
    <recommendedName>
        <fullName evidence="4">Lipoprotein</fullName>
    </recommendedName>
</protein>
<organism evidence="2 3">
    <name type="scientific">Spirochaeta isovalerica</name>
    <dbReference type="NCBI Taxonomy" id="150"/>
    <lineage>
        <taxon>Bacteria</taxon>
        <taxon>Pseudomonadati</taxon>
        <taxon>Spirochaetota</taxon>
        <taxon>Spirochaetia</taxon>
        <taxon>Spirochaetales</taxon>
        <taxon>Spirochaetaceae</taxon>
        <taxon>Spirochaeta</taxon>
    </lineage>
</organism>
<dbReference type="PROSITE" id="PS51257">
    <property type="entry name" value="PROKAR_LIPOPROTEIN"/>
    <property type="match status" value="1"/>
</dbReference>
<evidence type="ECO:0008006" key="4">
    <source>
        <dbReference type="Google" id="ProtNLM"/>
    </source>
</evidence>
<proteinExistence type="predicted"/>
<accession>A0A841R5J7</accession>
<dbReference type="RefSeq" id="WP_184746699.1">
    <property type="nucleotide sequence ID" value="NZ_JACHGJ010000003.1"/>
</dbReference>
<dbReference type="AlphaFoldDB" id="A0A841R5J7"/>
<dbReference type="EMBL" id="JACHGJ010000003">
    <property type="protein sequence ID" value="MBB6480454.1"/>
    <property type="molecule type" value="Genomic_DNA"/>
</dbReference>
<sequence>MKKIIYLLMPLLLLSCAPSNSGVILFTTESVTNQSRSLASESAARPVSDNNYFVSEIDDYYTALGSKVEIDGKTAFTPTNFVLAMGSPLIGGMIDGEARGIIFGEWWNALENAQAMEEYMHVDFIDDYPYEVEGTAVKGDYDTMNISIFISYSDVHLGSQSRSFDFAAFSYVVIEVPGYTVDDWPDICNLYDADMNPVYYVRENLGGSVFKFEFQYLLPKVNASDDIAEYVFSDRYTEAELIQPGINAQDLINISEYGNLVGENITGRDCLLLPFDKFAVDDYTTLSFSLDPTDIIEIYDKGTPGKDDDVITLVNGYWNRFILEAR</sequence>
<feature type="chain" id="PRO_5032645637" description="Lipoprotein" evidence="1">
    <location>
        <begin position="22"/>
        <end position="326"/>
    </location>
</feature>
<evidence type="ECO:0000256" key="1">
    <source>
        <dbReference type="SAM" id="SignalP"/>
    </source>
</evidence>
<feature type="signal peptide" evidence="1">
    <location>
        <begin position="1"/>
        <end position="21"/>
    </location>
</feature>
<gene>
    <name evidence="2" type="ORF">HNR50_002117</name>
</gene>
<keyword evidence="1" id="KW-0732">Signal</keyword>
<reference evidence="2 3" key="1">
    <citation type="submission" date="2020-08" db="EMBL/GenBank/DDBJ databases">
        <title>Genomic Encyclopedia of Type Strains, Phase IV (KMG-IV): sequencing the most valuable type-strain genomes for metagenomic binning, comparative biology and taxonomic classification.</title>
        <authorList>
            <person name="Goeker M."/>
        </authorList>
    </citation>
    <scope>NUCLEOTIDE SEQUENCE [LARGE SCALE GENOMIC DNA]</scope>
    <source>
        <strain evidence="2 3">DSM 2461</strain>
    </source>
</reference>
<evidence type="ECO:0000313" key="2">
    <source>
        <dbReference type="EMBL" id="MBB6480454.1"/>
    </source>
</evidence>
<dbReference type="Proteomes" id="UP000587760">
    <property type="component" value="Unassembled WGS sequence"/>
</dbReference>
<evidence type="ECO:0000313" key="3">
    <source>
        <dbReference type="Proteomes" id="UP000587760"/>
    </source>
</evidence>